<keyword evidence="3 6" id="KW-0238">DNA-binding</keyword>
<dbReference type="SMART" id="SM00342">
    <property type="entry name" value="HTH_ARAC"/>
    <property type="match status" value="1"/>
</dbReference>
<keyword evidence="1" id="KW-0678">Repressor</keyword>
<accession>A0A7W6CLL1</accession>
<organism evidence="6 7">
    <name type="scientific">Rhizobium metallidurans</name>
    <dbReference type="NCBI Taxonomy" id="1265931"/>
    <lineage>
        <taxon>Bacteria</taxon>
        <taxon>Pseudomonadati</taxon>
        <taxon>Pseudomonadota</taxon>
        <taxon>Alphaproteobacteria</taxon>
        <taxon>Hyphomicrobiales</taxon>
        <taxon>Rhizobiaceae</taxon>
        <taxon>Rhizobium/Agrobacterium group</taxon>
        <taxon>Rhizobium</taxon>
    </lineage>
</organism>
<proteinExistence type="predicted"/>
<evidence type="ECO:0000256" key="3">
    <source>
        <dbReference type="ARBA" id="ARBA00023125"/>
    </source>
</evidence>
<dbReference type="GO" id="GO:0003700">
    <property type="term" value="F:DNA-binding transcription factor activity"/>
    <property type="evidence" value="ECO:0007669"/>
    <property type="project" value="InterPro"/>
</dbReference>
<dbReference type="InterPro" id="IPR018060">
    <property type="entry name" value="HTH_AraC"/>
</dbReference>
<reference evidence="6 7" key="1">
    <citation type="submission" date="2020-08" db="EMBL/GenBank/DDBJ databases">
        <title>Genomic Encyclopedia of Type Strains, Phase IV (KMG-IV): sequencing the most valuable type-strain genomes for metagenomic binning, comparative biology and taxonomic classification.</title>
        <authorList>
            <person name="Goeker M."/>
        </authorList>
    </citation>
    <scope>NUCLEOTIDE SEQUENCE [LARGE SCALE GENOMIC DNA]</scope>
    <source>
        <strain evidence="6 7">DSM 26575</strain>
    </source>
</reference>
<evidence type="ECO:0000313" key="7">
    <source>
        <dbReference type="Proteomes" id="UP000582090"/>
    </source>
</evidence>
<dbReference type="FunFam" id="1.10.10.60:FF:000132">
    <property type="entry name" value="AraC family transcriptional regulator"/>
    <property type="match status" value="1"/>
</dbReference>
<name>A0A7W6CLL1_9HYPH</name>
<evidence type="ECO:0000259" key="5">
    <source>
        <dbReference type="PROSITE" id="PS01124"/>
    </source>
</evidence>
<dbReference type="Gene3D" id="1.10.10.60">
    <property type="entry name" value="Homeodomain-like"/>
    <property type="match status" value="2"/>
</dbReference>
<dbReference type="EMBL" id="JACIDW010000002">
    <property type="protein sequence ID" value="MBB3963270.1"/>
    <property type="molecule type" value="Genomic_DNA"/>
</dbReference>
<sequence>MKALQNITSAELARLHVERLAAIEAAAEPVHTIPSQYPSGYHVAAHRHSRAQFVYARTGVLMVSSRQGRWMVPPEHALWIPAGLDHSVDMLGEVTMLSAYISSDALVALPEAIRVVGLTDLARALIIEAVSPGGDIRNSRRQRLVVALLLEEISRLPDRSLGLPIPGDARLAGLCRAFLANPTARLLIDDWAERLNMSRRAFTRAFRRETGISLSTWRQQAALFTALPRLAAGEAVTSVAFDLGYESVAAFTTMFKRMLGAPPRAYFRVAEPN</sequence>
<evidence type="ECO:0000256" key="2">
    <source>
        <dbReference type="ARBA" id="ARBA00023015"/>
    </source>
</evidence>
<keyword evidence="7" id="KW-1185">Reference proteome</keyword>
<keyword evidence="2" id="KW-0805">Transcription regulation</keyword>
<evidence type="ECO:0000313" key="6">
    <source>
        <dbReference type="EMBL" id="MBB3963270.1"/>
    </source>
</evidence>
<dbReference type="AlphaFoldDB" id="A0A7W6CLL1"/>
<dbReference type="RefSeq" id="WP_183898997.1">
    <property type="nucleotide sequence ID" value="NZ_JACIDW010000002.1"/>
</dbReference>
<dbReference type="GO" id="GO:0043565">
    <property type="term" value="F:sequence-specific DNA binding"/>
    <property type="evidence" value="ECO:0007669"/>
    <property type="project" value="InterPro"/>
</dbReference>
<feature type="domain" description="HTH araC/xylS-type" evidence="5">
    <location>
        <begin position="169"/>
        <end position="269"/>
    </location>
</feature>
<protein>
    <submittedName>
        <fullName evidence="6">AraC-like DNA-binding protein</fullName>
    </submittedName>
</protein>
<dbReference type="InterPro" id="IPR014710">
    <property type="entry name" value="RmlC-like_jellyroll"/>
</dbReference>
<dbReference type="SUPFAM" id="SSF46689">
    <property type="entry name" value="Homeodomain-like"/>
    <property type="match status" value="1"/>
</dbReference>
<dbReference type="SUPFAM" id="SSF51182">
    <property type="entry name" value="RmlC-like cupins"/>
    <property type="match status" value="1"/>
</dbReference>
<evidence type="ECO:0000256" key="1">
    <source>
        <dbReference type="ARBA" id="ARBA00022491"/>
    </source>
</evidence>
<comment type="caution">
    <text evidence="6">The sequence shown here is derived from an EMBL/GenBank/DDBJ whole genome shotgun (WGS) entry which is preliminary data.</text>
</comment>
<dbReference type="CDD" id="cd06124">
    <property type="entry name" value="cupin_NimR-like_N"/>
    <property type="match status" value="1"/>
</dbReference>
<dbReference type="Pfam" id="PF02311">
    <property type="entry name" value="AraC_binding"/>
    <property type="match status" value="1"/>
</dbReference>
<dbReference type="Pfam" id="PF12833">
    <property type="entry name" value="HTH_18"/>
    <property type="match status" value="1"/>
</dbReference>
<dbReference type="InterPro" id="IPR009057">
    <property type="entry name" value="Homeodomain-like_sf"/>
</dbReference>
<dbReference type="InterPro" id="IPR003313">
    <property type="entry name" value="AraC-bd"/>
</dbReference>
<dbReference type="Proteomes" id="UP000582090">
    <property type="component" value="Unassembled WGS sequence"/>
</dbReference>
<dbReference type="PROSITE" id="PS01124">
    <property type="entry name" value="HTH_ARAC_FAMILY_2"/>
    <property type="match status" value="1"/>
</dbReference>
<gene>
    <name evidence="6" type="ORF">GGQ67_000895</name>
</gene>
<dbReference type="InterPro" id="IPR011051">
    <property type="entry name" value="RmlC_Cupin_sf"/>
</dbReference>
<keyword evidence="4" id="KW-0804">Transcription</keyword>
<dbReference type="Gene3D" id="2.60.120.10">
    <property type="entry name" value="Jelly Rolls"/>
    <property type="match status" value="1"/>
</dbReference>
<dbReference type="PANTHER" id="PTHR11019">
    <property type="entry name" value="HTH-TYPE TRANSCRIPTIONAL REGULATOR NIMR"/>
    <property type="match status" value="1"/>
</dbReference>
<evidence type="ECO:0000256" key="4">
    <source>
        <dbReference type="ARBA" id="ARBA00023163"/>
    </source>
</evidence>
<dbReference type="PANTHER" id="PTHR11019:SF159">
    <property type="entry name" value="TRANSCRIPTIONAL REGULATOR-RELATED"/>
    <property type="match status" value="1"/>
</dbReference>